<evidence type="ECO:0000256" key="5">
    <source>
        <dbReference type="ARBA" id="ARBA00022844"/>
    </source>
</evidence>
<keyword evidence="5" id="KW-0946">Virion</keyword>
<reference evidence="9" key="1">
    <citation type="journal article" date="2021" name="Plants (Basel)">
        <title>Molecular Characterization of the Coat Protein Gene of Greek Apple Stem Pitting Virus Isolates: Evolution through Deletions, Insertions, and Recombination Events.</title>
        <authorList>
            <person name="Mathioudakis M.M."/>
            <person name="Maliogka V.I."/>
            <person name="Candresse T."/>
            <person name="Nickel O."/>
            <person name="Fajardo T.V.M."/>
            <person name="Budzynska D."/>
            <person name="Hasiow-Jaroszewska B."/>
            <person name="Katis N.I."/>
        </authorList>
    </citation>
    <scope>NUCLEOTIDE SEQUENCE</scope>
    <source>
        <strain evidence="9">PHL193</strain>
    </source>
</reference>
<gene>
    <name evidence="9" type="primary">CP</name>
</gene>
<dbReference type="Pfam" id="PF00286">
    <property type="entry name" value="Flexi_CP"/>
    <property type="match status" value="1"/>
</dbReference>
<organism evidence="9">
    <name type="scientific">Foveavirus mali</name>
    <dbReference type="NCBI Taxonomy" id="35350"/>
    <lineage>
        <taxon>Viruses</taxon>
        <taxon>Riboviria</taxon>
        <taxon>Orthornavirae</taxon>
        <taxon>Kitrinoviricota</taxon>
        <taxon>Alsuviricetes</taxon>
        <taxon>Tymovirales</taxon>
        <taxon>Betaflexiviridae</taxon>
        <taxon>Quinvirinae</taxon>
        <taxon>Foveavirus</taxon>
    </lineage>
</organism>
<name>A0A8E6HS24_9VIRU</name>
<evidence type="ECO:0000256" key="6">
    <source>
        <dbReference type="ARBA" id="ARBA00031336"/>
    </source>
</evidence>
<feature type="domain" description="Potexviruses and carlaviruses coat protein" evidence="8">
    <location>
        <begin position="322"/>
        <end position="337"/>
    </location>
</feature>
<dbReference type="EMBL" id="MW810252">
    <property type="protein sequence ID" value="QVN47956.1"/>
    <property type="molecule type" value="Genomic_RNA"/>
</dbReference>
<dbReference type="GO" id="GO:0005198">
    <property type="term" value="F:structural molecule activity"/>
    <property type="evidence" value="ECO:0007669"/>
    <property type="project" value="InterPro"/>
</dbReference>
<keyword evidence="3" id="KW-1139">Helical capsid protein</keyword>
<evidence type="ECO:0000256" key="7">
    <source>
        <dbReference type="SAM" id="MobiDB-lite"/>
    </source>
</evidence>
<feature type="compositionally biased region" description="Low complexity" evidence="7">
    <location>
        <begin position="23"/>
        <end position="43"/>
    </location>
</feature>
<comment type="subcellular location">
    <subcellularLocation>
        <location evidence="1">Virion</location>
    </subcellularLocation>
</comment>
<proteinExistence type="predicted"/>
<accession>A0A8E6HS24</accession>
<evidence type="ECO:0000256" key="1">
    <source>
        <dbReference type="ARBA" id="ARBA00004328"/>
    </source>
</evidence>
<evidence type="ECO:0000259" key="8">
    <source>
        <dbReference type="PROSITE" id="PS00418"/>
    </source>
</evidence>
<dbReference type="PROSITE" id="PS00418">
    <property type="entry name" value="POTEX_CARLAVIRUS_COAT"/>
    <property type="match status" value="1"/>
</dbReference>
<keyword evidence="4 9" id="KW-0167">Capsid protein</keyword>
<evidence type="ECO:0000256" key="3">
    <source>
        <dbReference type="ARBA" id="ARBA00022497"/>
    </source>
</evidence>
<feature type="region of interest" description="Disordered" evidence="7">
    <location>
        <begin position="1"/>
        <end position="43"/>
    </location>
</feature>
<evidence type="ECO:0000313" key="9">
    <source>
        <dbReference type="EMBL" id="QVN47956.1"/>
    </source>
</evidence>
<feature type="region of interest" description="Disordered" evidence="7">
    <location>
        <begin position="61"/>
        <end position="97"/>
    </location>
</feature>
<dbReference type="GO" id="GO:0019029">
    <property type="term" value="C:helical viral capsid"/>
    <property type="evidence" value="ECO:0007669"/>
    <property type="project" value="UniProtKB-KW"/>
</dbReference>
<evidence type="ECO:0000256" key="4">
    <source>
        <dbReference type="ARBA" id="ARBA00022561"/>
    </source>
</evidence>
<protein>
    <recommendedName>
        <fullName evidence="2">Capsid protein</fullName>
    </recommendedName>
    <alternativeName>
        <fullName evidence="6">Coat protein</fullName>
    </alternativeName>
</protein>
<evidence type="ECO:0000256" key="2">
    <source>
        <dbReference type="ARBA" id="ARBA00018091"/>
    </source>
</evidence>
<feature type="compositionally biased region" description="Basic and acidic residues" evidence="7">
    <location>
        <begin position="76"/>
        <end position="89"/>
    </location>
</feature>
<sequence length="396" mass="42283">MTSNGSQPPASTPVASVEETTTPASAPNPSVAESAPASAPAASEPVISQVQSLAPIVSGFDPNLHGRLTNGQMRQARGETARRDHEEGSHSNQRFISSTAAHHDYTSMNSNPFETGTAYGDVPQMSMGSYLTFPGSSVASEPNAQRIIPQQHGVNPSAHSANLMASQPNVVNNVGTPFTLGNRAPRNATSNTGGIRRRLDSIGLRNIKYEPQAGVVASNQKIRAVGVALIGMGIPEHQLTEVGVYLARHCADVGASDKSTLPGTFPGSDITLEEVGTMIKQTEGCTLRQYCAFYAKHVWNLMLQTQSPPANWVGKEFKFETRYAAFDFFFGVESTASLEPADGLIRLPTQAERVANATSKEIQMYRIRSMEGTQAVNFGEVTGGKVGPKPVLSIRK</sequence>
<dbReference type="InterPro" id="IPR000052">
    <property type="entry name" value="Pltvir_coat"/>
</dbReference>